<dbReference type="STRING" id="391038.Bphy_4127"/>
<gene>
    <name evidence="1" type="ordered locus">Bphy_4127</name>
</gene>
<organism evidence="1 2">
    <name type="scientific">Paraburkholderia phymatum (strain DSM 17167 / CIP 108236 / LMG 21445 / STM815)</name>
    <name type="common">Burkholderia phymatum</name>
    <dbReference type="NCBI Taxonomy" id="391038"/>
    <lineage>
        <taxon>Bacteria</taxon>
        <taxon>Pseudomonadati</taxon>
        <taxon>Pseudomonadota</taxon>
        <taxon>Betaproteobacteria</taxon>
        <taxon>Burkholderiales</taxon>
        <taxon>Burkholderiaceae</taxon>
        <taxon>Paraburkholderia</taxon>
    </lineage>
</organism>
<sequence>MNLQEQLGALETGVNQLIQAVTASVAASREAEGDATTRRHVDGEEPKAVVAEAAAEEAVQTAPEAPAEPQHVADEKPTLHIERPSQNEITMSIGGKAVTLHPVQLAQLIEELSNARASMQPEVPPNLPPGWRFVSTKNPMMAVQKQSNGDRLLVMRHTGHGWVPFQFSPDMVIQMYMMLTQK</sequence>
<dbReference type="EMBL" id="CP001044">
    <property type="protein sequence ID" value="ACC73248.1"/>
    <property type="molecule type" value="Genomic_DNA"/>
</dbReference>
<dbReference type="OrthoDB" id="9114065at2"/>
<evidence type="ECO:0000313" key="2">
    <source>
        <dbReference type="Proteomes" id="UP000001192"/>
    </source>
</evidence>
<evidence type="ECO:0000313" key="1">
    <source>
        <dbReference type="EMBL" id="ACC73248.1"/>
    </source>
</evidence>
<dbReference type="eggNOG" id="COG1566">
    <property type="taxonomic scope" value="Bacteria"/>
</dbReference>
<name>B2JPQ7_PARP8</name>
<protein>
    <recommendedName>
        <fullName evidence="3">Phage tail protein</fullName>
    </recommendedName>
</protein>
<keyword evidence="2" id="KW-1185">Reference proteome</keyword>
<dbReference type="HOGENOM" id="CLU_092717_0_0_4"/>
<reference evidence="2" key="1">
    <citation type="journal article" date="2014" name="Stand. Genomic Sci.">
        <title>Complete genome sequence of Burkholderia phymatum STM815(T), a broad host range and efficient nitrogen-fixing symbiont of Mimosa species.</title>
        <authorList>
            <person name="Moulin L."/>
            <person name="Klonowska A."/>
            <person name="Caroline B."/>
            <person name="Booth K."/>
            <person name="Vriezen J.A."/>
            <person name="Melkonian R."/>
            <person name="James E.K."/>
            <person name="Young J.P."/>
            <person name="Bena G."/>
            <person name="Hauser L."/>
            <person name="Land M."/>
            <person name="Kyrpides N."/>
            <person name="Bruce D."/>
            <person name="Chain P."/>
            <person name="Copeland A."/>
            <person name="Pitluck S."/>
            <person name="Woyke T."/>
            <person name="Lizotte-Waniewski M."/>
            <person name="Bristow J."/>
            <person name="Riley M."/>
        </authorList>
    </citation>
    <scope>NUCLEOTIDE SEQUENCE [LARGE SCALE GENOMIC DNA]</scope>
    <source>
        <strain evidence="2">DSM 17167 / CIP 108236 / LMG 21445 / STM815</strain>
    </source>
</reference>
<dbReference type="AlphaFoldDB" id="B2JPQ7"/>
<dbReference type="Proteomes" id="UP000001192">
    <property type="component" value="Chromosome 2"/>
</dbReference>
<dbReference type="KEGG" id="bph:Bphy_4127"/>
<evidence type="ECO:0008006" key="3">
    <source>
        <dbReference type="Google" id="ProtNLM"/>
    </source>
</evidence>
<accession>B2JPQ7</accession>
<dbReference type="RefSeq" id="WP_012403421.1">
    <property type="nucleotide sequence ID" value="NC_010623.1"/>
</dbReference>
<proteinExistence type="predicted"/>